<dbReference type="PROSITE" id="PS51186">
    <property type="entry name" value="GNAT"/>
    <property type="match status" value="1"/>
</dbReference>
<dbReference type="InterPro" id="IPR000182">
    <property type="entry name" value="GNAT_dom"/>
</dbReference>
<dbReference type="InterPro" id="IPR016181">
    <property type="entry name" value="Acyl_CoA_acyltransferase"/>
</dbReference>
<dbReference type="PANTHER" id="PTHR43877:SF2">
    <property type="entry name" value="AMINOALKYLPHOSPHONATE N-ACETYLTRANSFERASE-RELATED"/>
    <property type="match status" value="1"/>
</dbReference>
<dbReference type="Proteomes" id="UP001595711">
    <property type="component" value="Unassembled WGS sequence"/>
</dbReference>
<evidence type="ECO:0000259" key="3">
    <source>
        <dbReference type="PROSITE" id="PS51186"/>
    </source>
</evidence>
<evidence type="ECO:0000256" key="1">
    <source>
        <dbReference type="ARBA" id="ARBA00022679"/>
    </source>
</evidence>
<keyword evidence="1 4" id="KW-0808">Transferase</keyword>
<sequence>MTIKVKDITPNAVVEKVAALSDDELDELCEAAEKAILDGNGFGWLTPPPRRVLESYWRGVLLMPQRDLFVARLDGAIVGSTQLLRPPPNNEAQAHAAQLTTFFIAPWARGHGLARGLLKAVEETGRAAGFQQIDLDLRATLAAAIQLIEQAGYKRWGIKPRYAFIDGSHIDGYFYTKLLAETAA</sequence>
<keyword evidence="2 4" id="KW-0012">Acyltransferase</keyword>
<evidence type="ECO:0000313" key="5">
    <source>
        <dbReference type="Proteomes" id="UP001595711"/>
    </source>
</evidence>
<comment type="caution">
    <text evidence="4">The sequence shown here is derived from an EMBL/GenBank/DDBJ whole genome shotgun (WGS) entry which is preliminary data.</text>
</comment>
<dbReference type="EC" id="2.3.-.-" evidence="4"/>
<name>A0ABV7VEP2_9PROT</name>
<evidence type="ECO:0000256" key="2">
    <source>
        <dbReference type="ARBA" id="ARBA00023315"/>
    </source>
</evidence>
<dbReference type="InterPro" id="IPR050832">
    <property type="entry name" value="Bact_Acetyltransf"/>
</dbReference>
<dbReference type="SUPFAM" id="SSF55729">
    <property type="entry name" value="Acyl-CoA N-acyltransferases (Nat)"/>
    <property type="match status" value="1"/>
</dbReference>
<proteinExistence type="predicted"/>
<dbReference type="PANTHER" id="PTHR43877">
    <property type="entry name" value="AMINOALKYLPHOSPHONATE N-ACETYLTRANSFERASE-RELATED-RELATED"/>
    <property type="match status" value="1"/>
</dbReference>
<dbReference type="Pfam" id="PF00583">
    <property type="entry name" value="Acetyltransf_1"/>
    <property type="match status" value="1"/>
</dbReference>
<gene>
    <name evidence="4" type="ORF">ACFOOQ_08625</name>
</gene>
<accession>A0ABV7VEP2</accession>
<dbReference type="RefSeq" id="WP_379724478.1">
    <property type="nucleotide sequence ID" value="NZ_JBHRYJ010000001.1"/>
</dbReference>
<protein>
    <submittedName>
        <fullName evidence="4">GNAT family N-acetyltransferase</fullName>
        <ecNumber evidence="4">2.3.-.-</ecNumber>
    </submittedName>
</protein>
<organism evidence="4 5">
    <name type="scientific">Ferrovibrio xuzhouensis</name>
    <dbReference type="NCBI Taxonomy" id="1576914"/>
    <lineage>
        <taxon>Bacteria</taxon>
        <taxon>Pseudomonadati</taxon>
        <taxon>Pseudomonadota</taxon>
        <taxon>Alphaproteobacteria</taxon>
        <taxon>Rhodospirillales</taxon>
        <taxon>Rhodospirillaceae</taxon>
        <taxon>Ferrovibrio</taxon>
    </lineage>
</organism>
<evidence type="ECO:0000313" key="4">
    <source>
        <dbReference type="EMBL" id="MFC3675604.1"/>
    </source>
</evidence>
<reference evidence="5" key="1">
    <citation type="journal article" date="2019" name="Int. J. Syst. Evol. Microbiol.">
        <title>The Global Catalogue of Microorganisms (GCM) 10K type strain sequencing project: providing services to taxonomists for standard genome sequencing and annotation.</title>
        <authorList>
            <consortium name="The Broad Institute Genomics Platform"/>
            <consortium name="The Broad Institute Genome Sequencing Center for Infectious Disease"/>
            <person name="Wu L."/>
            <person name="Ma J."/>
        </authorList>
    </citation>
    <scope>NUCLEOTIDE SEQUENCE [LARGE SCALE GENOMIC DNA]</scope>
    <source>
        <strain evidence="5">KCTC 42182</strain>
    </source>
</reference>
<dbReference type="GO" id="GO:0016746">
    <property type="term" value="F:acyltransferase activity"/>
    <property type="evidence" value="ECO:0007669"/>
    <property type="project" value="UniProtKB-KW"/>
</dbReference>
<keyword evidence="5" id="KW-1185">Reference proteome</keyword>
<feature type="domain" description="N-acetyltransferase" evidence="3">
    <location>
        <begin position="3"/>
        <end position="180"/>
    </location>
</feature>
<dbReference type="EMBL" id="JBHRYJ010000001">
    <property type="protein sequence ID" value="MFC3675604.1"/>
    <property type="molecule type" value="Genomic_DNA"/>
</dbReference>
<dbReference type="Gene3D" id="3.40.630.30">
    <property type="match status" value="1"/>
</dbReference>
<dbReference type="CDD" id="cd04301">
    <property type="entry name" value="NAT_SF"/>
    <property type="match status" value="1"/>
</dbReference>